<gene>
    <name evidence="1" type="ORF">A3A02_01685</name>
</gene>
<dbReference type="AlphaFoldDB" id="A0A1G1YIU6"/>
<evidence type="ECO:0000313" key="1">
    <source>
        <dbReference type="EMBL" id="OGY52265.1"/>
    </source>
</evidence>
<dbReference type="EMBL" id="MHIM01000022">
    <property type="protein sequence ID" value="OGY52265.1"/>
    <property type="molecule type" value="Genomic_DNA"/>
</dbReference>
<name>A0A1G1YIU6_9BACT</name>
<organism evidence="1 2">
    <name type="scientific">Candidatus Buchananbacteria bacterium RIFCSPLOWO2_01_FULL_39_33</name>
    <dbReference type="NCBI Taxonomy" id="1797543"/>
    <lineage>
        <taxon>Bacteria</taxon>
        <taxon>Candidatus Buchananiibacteriota</taxon>
    </lineage>
</organism>
<proteinExistence type="predicted"/>
<evidence type="ECO:0008006" key="3">
    <source>
        <dbReference type="Google" id="ProtNLM"/>
    </source>
</evidence>
<dbReference type="Proteomes" id="UP000177376">
    <property type="component" value="Unassembled WGS sequence"/>
</dbReference>
<comment type="caution">
    <text evidence="1">The sequence shown here is derived from an EMBL/GenBank/DDBJ whole genome shotgun (WGS) entry which is preliminary data.</text>
</comment>
<sequence length="59" mass="6577">MFKLFGQKKCLICGMIANSNFISRYGEKFCSTGCLAQYEKQNKVADHQHSGDKNGGCCH</sequence>
<reference evidence="1 2" key="1">
    <citation type="journal article" date="2016" name="Nat. Commun.">
        <title>Thousands of microbial genomes shed light on interconnected biogeochemical processes in an aquifer system.</title>
        <authorList>
            <person name="Anantharaman K."/>
            <person name="Brown C.T."/>
            <person name="Hug L.A."/>
            <person name="Sharon I."/>
            <person name="Castelle C.J."/>
            <person name="Probst A.J."/>
            <person name="Thomas B.C."/>
            <person name="Singh A."/>
            <person name="Wilkins M.J."/>
            <person name="Karaoz U."/>
            <person name="Brodie E.L."/>
            <person name="Williams K.H."/>
            <person name="Hubbard S.S."/>
            <person name="Banfield J.F."/>
        </authorList>
    </citation>
    <scope>NUCLEOTIDE SEQUENCE [LARGE SCALE GENOMIC DNA]</scope>
</reference>
<accession>A0A1G1YIU6</accession>
<protein>
    <recommendedName>
        <fullName evidence="3">TRASH domain-containing protein</fullName>
    </recommendedName>
</protein>
<evidence type="ECO:0000313" key="2">
    <source>
        <dbReference type="Proteomes" id="UP000177376"/>
    </source>
</evidence>